<dbReference type="Proteomes" id="UP000232323">
    <property type="component" value="Unassembled WGS sequence"/>
</dbReference>
<organism evidence="1 2">
    <name type="scientific">Chlamydomonas eustigma</name>
    <dbReference type="NCBI Taxonomy" id="1157962"/>
    <lineage>
        <taxon>Eukaryota</taxon>
        <taxon>Viridiplantae</taxon>
        <taxon>Chlorophyta</taxon>
        <taxon>core chlorophytes</taxon>
        <taxon>Chlorophyceae</taxon>
        <taxon>CS clade</taxon>
        <taxon>Chlamydomonadales</taxon>
        <taxon>Chlamydomonadaceae</taxon>
        <taxon>Chlamydomonas</taxon>
    </lineage>
</organism>
<gene>
    <name evidence="1" type="ORF">CEUSTIGMA_g1848.t1</name>
</gene>
<keyword evidence="2" id="KW-1185">Reference proteome</keyword>
<dbReference type="OrthoDB" id="548205at2759"/>
<evidence type="ECO:0008006" key="3">
    <source>
        <dbReference type="Google" id="ProtNLM"/>
    </source>
</evidence>
<name>A0A250WV37_9CHLO</name>
<dbReference type="AlphaFoldDB" id="A0A250WV37"/>
<sequence length="199" mass="21988">MGSTRLLNYKKGISYPSNCNLASCRNLRVCVNNQNQDQTAQRKIPDQFQADYKKEPQPVPVVHSSAYLKASATNVDEDAQTSYQVESTNQERDPTSITRFEGNALDWTLQKVDKALNVLEEQPLPLQREVFDASTSPAAKALGKGLKAAAEVTLQAGYEASKAAAPVGKWALKMGIRLASDLYIQLKNREDNQKDRGSQ</sequence>
<dbReference type="EMBL" id="BEGY01000007">
    <property type="protein sequence ID" value="GAX74400.1"/>
    <property type="molecule type" value="Genomic_DNA"/>
</dbReference>
<accession>A0A250WV37</accession>
<evidence type="ECO:0000313" key="2">
    <source>
        <dbReference type="Proteomes" id="UP000232323"/>
    </source>
</evidence>
<comment type="caution">
    <text evidence="1">The sequence shown here is derived from an EMBL/GenBank/DDBJ whole genome shotgun (WGS) entry which is preliminary data.</text>
</comment>
<reference evidence="1 2" key="1">
    <citation type="submission" date="2017-08" db="EMBL/GenBank/DDBJ databases">
        <title>Acidophilic green algal genome provides insights into adaptation to an acidic environment.</title>
        <authorList>
            <person name="Hirooka S."/>
            <person name="Hirose Y."/>
            <person name="Kanesaki Y."/>
            <person name="Higuchi S."/>
            <person name="Fujiwara T."/>
            <person name="Onuma R."/>
            <person name="Era A."/>
            <person name="Ohbayashi R."/>
            <person name="Uzuka A."/>
            <person name="Nozaki H."/>
            <person name="Yoshikawa H."/>
            <person name="Miyagishima S.Y."/>
        </authorList>
    </citation>
    <scope>NUCLEOTIDE SEQUENCE [LARGE SCALE GENOMIC DNA]</scope>
    <source>
        <strain evidence="1 2">NIES-2499</strain>
    </source>
</reference>
<protein>
    <recommendedName>
        <fullName evidence="3">Senescence domain-containing protein</fullName>
    </recommendedName>
</protein>
<proteinExistence type="predicted"/>
<evidence type="ECO:0000313" key="1">
    <source>
        <dbReference type="EMBL" id="GAX74400.1"/>
    </source>
</evidence>